<dbReference type="GO" id="GO:0005829">
    <property type="term" value="C:cytosol"/>
    <property type="evidence" value="ECO:0007669"/>
    <property type="project" value="TreeGrafter"/>
</dbReference>
<dbReference type="SUPFAM" id="SSF53748">
    <property type="entry name" value="Phosphoglycerate kinase"/>
    <property type="match status" value="1"/>
</dbReference>
<evidence type="ECO:0000256" key="5">
    <source>
        <dbReference type="ARBA" id="ARBA00022777"/>
    </source>
</evidence>
<gene>
    <name evidence="7" type="ORF">S01H1_78528</name>
</gene>
<dbReference type="Pfam" id="PF00162">
    <property type="entry name" value="PGK"/>
    <property type="match status" value="1"/>
</dbReference>
<protein>
    <recommendedName>
        <fullName evidence="2">phosphoglycerate kinase</fullName>
        <ecNumber evidence="2">2.7.2.3</ecNumber>
    </recommendedName>
</protein>
<keyword evidence="5" id="KW-0418">Kinase</keyword>
<evidence type="ECO:0000256" key="2">
    <source>
        <dbReference type="ARBA" id="ARBA00013061"/>
    </source>
</evidence>
<dbReference type="InterPro" id="IPR001576">
    <property type="entry name" value="Phosphoglycerate_kinase"/>
</dbReference>
<evidence type="ECO:0000256" key="1">
    <source>
        <dbReference type="ARBA" id="ARBA00000642"/>
    </source>
</evidence>
<organism evidence="7">
    <name type="scientific">marine sediment metagenome</name>
    <dbReference type="NCBI Taxonomy" id="412755"/>
    <lineage>
        <taxon>unclassified sequences</taxon>
        <taxon>metagenomes</taxon>
        <taxon>ecological metagenomes</taxon>
    </lineage>
</organism>
<keyword evidence="4" id="KW-0547">Nucleotide-binding</keyword>
<dbReference type="GO" id="GO:0004618">
    <property type="term" value="F:phosphoglycerate kinase activity"/>
    <property type="evidence" value="ECO:0007669"/>
    <property type="project" value="UniProtKB-EC"/>
</dbReference>
<dbReference type="EC" id="2.7.2.3" evidence="2"/>
<dbReference type="AlphaFoldDB" id="X0YGS2"/>
<comment type="caution">
    <text evidence="7">The sequence shown here is derived from an EMBL/GenBank/DDBJ whole genome shotgun (WGS) entry which is preliminary data.</text>
</comment>
<sequence length="229" mass="24440">AVAGFLMEKELTFLGKALASPDRPFAAVIGGAKISTKMGVLENLLQKVDRLLIGGGMACTFLKAEGFEVGQSLLEEGHVETARQIMERASQRGLTLLLPSDVIVGDRFEADARRQQVSAKEIPPDWQIMDIGEKTAEAFVHALRDCKTVLWNGPVGVIEFEPFSRGSHRLAEAIAGLDATTIVGGGETVAVVERLGLEDKFSHVSTGGGAALEFLEGRELPGVAALEDK</sequence>
<dbReference type="InterPro" id="IPR015824">
    <property type="entry name" value="Phosphoglycerate_kinase_N"/>
</dbReference>
<feature type="non-terminal residue" evidence="7">
    <location>
        <position position="1"/>
    </location>
</feature>
<evidence type="ECO:0000256" key="3">
    <source>
        <dbReference type="ARBA" id="ARBA00022679"/>
    </source>
</evidence>
<dbReference type="InterPro" id="IPR036043">
    <property type="entry name" value="Phosphoglycerate_kinase_sf"/>
</dbReference>
<dbReference type="GO" id="GO:0005524">
    <property type="term" value="F:ATP binding"/>
    <property type="evidence" value="ECO:0007669"/>
    <property type="project" value="UniProtKB-KW"/>
</dbReference>
<dbReference type="PANTHER" id="PTHR11406">
    <property type="entry name" value="PHOSPHOGLYCERATE KINASE"/>
    <property type="match status" value="1"/>
</dbReference>
<accession>X0YGS2</accession>
<dbReference type="GO" id="GO:0006094">
    <property type="term" value="P:gluconeogenesis"/>
    <property type="evidence" value="ECO:0007669"/>
    <property type="project" value="TreeGrafter"/>
</dbReference>
<name>X0YGS2_9ZZZZ</name>
<dbReference type="Gene3D" id="3.40.50.1260">
    <property type="entry name" value="Phosphoglycerate kinase, N-terminal domain"/>
    <property type="match status" value="1"/>
</dbReference>
<evidence type="ECO:0000313" key="7">
    <source>
        <dbReference type="EMBL" id="GAG46402.1"/>
    </source>
</evidence>
<evidence type="ECO:0000256" key="4">
    <source>
        <dbReference type="ARBA" id="ARBA00022741"/>
    </source>
</evidence>
<reference evidence="7" key="1">
    <citation type="journal article" date="2014" name="Front. Microbiol.">
        <title>High frequency of phylogenetically diverse reductive dehalogenase-homologous genes in deep subseafloor sedimentary metagenomes.</title>
        <authorList>
            <person name="Kawai M."/>
            <person name="Futagami T."/>
            <person name="Toyoda A."/>
            <person name="Takaki Y."/>
            <person name="Nishi S."/>
            <person name="Hori S."/>
            <person name="Arai W."/>
            <person name="Tsubouchi T."/>
            <person name="Morono Y."/>
            <person name="Uchiyama I."/>
            <person name="Ito T."/>
            <person name="Fujiyama A."/>
            <person name="Inagaki F."/>
            <person name="Takami H."/>
        </authorList>
    </citation>
    <scope>NUCLEOTIDE SEQUENCE</scope>
    <source>
        <strain evidence="7">Expedition CK06-06</strain>
    </source>
</reference>
<dbReference type="PANTHER" id="PTHR11406:SF23">
    <property type="entry name" value="PHOSPHOGLYCERATE KINASE 1, CHLOROPLASTIC-RELATED"/>
    <property type="match status" value="1"/>
</dbReference>
<dbReference type="PRINTS" id="PR00477">
    <property type="entry name" value="PHGLYCKINASE"/>
</dbReference>
<dbReference type="GO" id="GO:0006096">
    <property type="term" value="P:glycolytic process"/>
    <property type="evidence" value="ECO:0007669"/>
    <property type="project" value="InterPro"/>
</dbReference>
<dbReference type="EMBL" id="BARS01052858">
    <property type="protein sequence ID" value="GAG46402.1"/>
    <property type="molecule type" value="Genomic_DNA"/>
</dbReference>
<comment type="catalytic activity">
    <reaction evidence="1">
        <text>(2R)-3-phosphoglycerate + ATP = (2R)-3-phospho-glyceroyl phosphate + ADP</text>
        <dbReference type="Rhea" id="RHEA:14801"/>
        <dbReference type="ChEBI" id="CHEBI:30616"/>
        <dbReference type="ChEBI" id="CHEBI:57604"/>
        <dbReference type="ChEBI" id="CHEBI:58272"/>
        <dbReference type="ChEBI" id="CHEBI:456216"/>
        <dbReference type="EC" id="2.7.2.3"/>
    </reaction>
</comment>
<evidence type="ECO:0000256" key="6">
    <source>
        <dbReference type="ARBA" id="ARBA00022840"/>
    </source>
</evidence>
<keyword evidence="3" id="KW-0808">Transferase</keyword>
<dbReference type="FunFam" id="3.40.50.1260:FF:000007">
    <property type="entry name" value="Phosphoglycerate kinase"/>
    <property type="match status" value="1"/>
</dbReference>
<feature type="non-terminal residue" evidence="7">
    <location>
        <position position="229"/>
    </location>
</feature>
<proteinExistence type="predicted"/>
<dbReference type="GO" id="GO:0043531">
    <property type="term" value="F:ADP binding"/>
    <property type="evidence" value="ECO:0007669"/>
    <property type="project" value="TreeGrafter"/>
</dbReference>
<keyword evidence="6" id="KW-0067">ATP-binding</keyword>